<dbReference type="NCBIfam" id="NF007030">
    <property type="entry name" value="PRK09496.1-1"/>
    <property type="match status" value="1"/>
</dbReference>
<feature type="domain" description="RCK C-terminal" evidence="8">
    <location>
        <begin position="373"/>
        <end position="458"/>
    </location>
</feature>
<proteinExistence type="predicted"/>
<dbReference type="SUPFAM" id="SSF116726">
    <property type="entry name" value="TrkA C-terminal domain-like"/>
    <property type="match status" value="2"/>
</dbReference>
<dbReference type="Gene3D" id="3.40.50.720">
    <property type="entry name" value="NAD(P)-binding Rossmann-like Domain"/>
    <property type="match status" value="2"/>
</dbReference>
<dbReference type="InterPro" id="IPR006037">
    <property type="entry name" value="RCK_C"/>
</dbReference>
<keyword evidence="4" id="KW-0630">Potassium</keyword>
<dbReference type="PANTHER" id="PTHR43833:SF5">
    <property type="entry name" value="TRK SYSTEM POTASSIUM UPTAKE PROTEIN TRKA"/>
    <property type="match status" value="1"/>
</dbReference>
<evidence type="ECO:0000313" key="9">
    <source>
        <dbReference type="EMBL" id="QKI88307.1"/>
    </source>
</evidence>
<evidence type="ECO:0000313" key="10">
    <source>
        <dbReference type="Proteomes" id="UP000504724"/>
    </source>
</evidence>
<reference evidence="9 10" key="1">
    <citation type="submission" date="2020-05" db="EMBL/GenBank/DDBJ databases">
        <title>Thiomicrorhabdus sediminis sp.nov. and Thiomicrorhabdus xiamenensis sp.nov., novel sulfur-oxidizing bacteria isolated from coastal sediment.</title>
        <authorList>
            <person name="Liu X."/>
        </authorList>
    </citation>
    <scope>NUCLEOTIDE SEQUENCE [LARGE SCALE GENOMIC DNA]</scope>
    <source>
        <strain evidence="9 10">G2</strain>
    </source>
</reference>
<dbReference type="InterPro" id="IPR003148">
    <property type="entry name" value="RCK_N"/>
</dbReference>
<keyword evidence="5" id="KW-0520">NAD</keyword>
<feature type="domain" description="RCK N-terminal" evidence="7">
    <location>
        <begin position="1"/>
        <end position="115"/>
    </location>
</feature>
<evidence type="ECO:0000256" key="1">
    <source>
        <dbReference type="ARBA" id="ARBA00017378"/>
    </source>
</evidence>
<evidence type="ECO:0000256" key="6">
    <source>
        <dbReference type="ARBA" id="ARBA00023065"/>
    </source>
</evidence>
<dbReference type="GO" id="GO:0015079">
    <property type="term" value="F:potassium ion transmembrane transporter activity"/>
    <property type="evidence" value="ECO:0007669"/>
    <property type="project" value="InterPro"/>
</dbReference>
<dbReference type="PROSITE" id="PS51201">
    <property type="entry name" value="RCK_N"/>
    <property type="match status" value="2"/>
</dbReference>
<evidence type="ECO:0000259" key="8">
    <source>
        <dbReference type="PROSITE" id="PS51202"/>
    </source>
</evidence>
<name>A0A7D4TCY2_9GAMM</name>
<dbReference type="PROSITE" id="PS51202">
    <property type="entry name" value="RCK_C"/>
    <property type="match status" value="2"/>
</dbReference>
<dbReference type="FunFam" id="3.40.50.720:FF:000042">
    <property type="entry name" value="Trk system potassium transporter TrkA"/>
    <property type="match status" value="1"/>
</dbReference>
<evidence type="ECO:0000256" key="4">
    <source>
        <dbReference type="ARBA" id="ARBA00022958"/>
    </source>
</evidence>
<dbReference type="Pfam" id="PF02080">
    <property type="entry name" value="TrkA_C"/>
    <property type="match status" value="2"/>
</dbReference>
<dbReference type="InterPro" id="IPR036721">
    <property type="entry name" value="RCK_C_sf"/>
</dbReference>
<dbReference type="PANTHER" id="PTHR43833">
    <property type="entry name" value="POTASSIUM CHANNEL PROTEIN 2-RELATED-RELATED"/>
    <property type="match status" value="1"/>
</dbReference>
<dbReference type="NCBIfam" id="NF007032">
    <property type="entry name" value="PRK09496.1-4"/>
    <property type="match status" value="1"/>
</dbReference>
<dbReference type="Proteomes" id="UP000504724">
    <property type="component" value="Chromosome"/>
</dbReference>
<feature type="domain" description="RCK C-terminal" evidence="8">
    <location>
        <begin position="146"/>
        <end position="231"/>
    </location>
</feature>
<dbReference type="EMBL" id="CP054020">
    <property type="protein sequence ID" value="QKI88307.1"/>
    <property type="molecule type" value="Genomic_DNA"/>
</dbReference>
<dbReference type="Pfam" id="PF02254">
    <property type="entry name" value="TrkA_N"/>
    <property type="match status" value="2"/>
</dbReference>
<dbReference type="GO" id="GO:0005886">
    <property type="term" value="C:plasma membrane"/>
    <property type="evidence" value="ECO:0007669"/>
    <property type="project" value="InterPro"/>
</dbReference>
<dbReference type="InterPro" id="IPR036291">
    <property type="entry name" value="NAD(P)-bd_dom_sf"/>
</dbReference>
<dbReference type="InterPro" id="IPR006036">
    <property type="entry name" value="K_uptake_TrkA"/>
</dbReference>
<dbReference type="NCBIfam" id="NF007031">
    <property type="entry name" value="PRK09496.1-2"/>
    <property type="match status" value="1"/>
</dbReference>
<dbReference type="NCBIfam" id="NF007039">
    <property type="entry name" value="PRK09496.3-2"/>
    <property type="match status" value="1"/>
</dbReference>
<dbReference type="KEGG" id="txa:HQN79_01295"/>
<keyword evidence="6" id="KW-0406">Ion transport</keyword>
<sequence length="467" mass="51774">MNIVILGAGQVGSSLAEVLANENNDVTVVDIDRLHLQRLQDRLDIRTVFGHASHPDILMQAGLEDADMLIAATQNDETNIVACHLAQLMFRVPTKIARVRGRSYLEHPELFNRAENEKAIDIDLLISPENLVTNYILQLIAYPGSLQVIDFHDGKLRLVAMPAHEDGLLVNKKINTLRNHLPNHIKTRIVAIYRKDEIVMPTGDTVIRTGDEVFFLAEPQHVPAIITELRQRKEKPSRNIMIAGGGNVGFHLAQALEKTHQVKLVDHNMNQAREVAEKLNNTVIIHGDISDKDLLLEENIDEIDLFVAVTNSDEANIISGMLAKKLGVRRVIALVNNQSYVELIQLNGIDVAISADRITTSNLLHHTRQGDTVKAVTLRRGAAEAMEVVAHGSENTSEIIGKTIAEIPWPSDITVGAIIRNDQVIIAHRDLEIEAEDHVVLFLTDPNSTSAVAELFATSKPSWFSWS</sequence>
<dbReference type="PRINTS" id="PR00335">
    <property type="entry name" value="KUPTAKETRKA"/>
</dbReference>
<evidence type="ECO:0000259" key="7">
    <source>
        <dbReference type="PROSITE" id="PS51201"/>
    </source>
</evidence>
<gene>
    <name evidence="9" type="primary">trkA</name>
    <name evidence="9" type="ORF">HQN79_01295</name>
</gene>
<dbReference type="SUPFAM" id="SSF51735">
    <property type="entry name" value="NAD(P)-binding Rossmann-fold domains"/>
    <property type="match status" value="2"/>
</dbReference>
<evidence type="ECO:0000256" key="5">
    <source>
        <dbReference type="ARBA" id="ARBA00023027"/>
    </source>
</evidence>
<dbReference type="RefSeq" id="WP_173283903.1">
    <property type="nucleotide sequence ID" value="NZ_CP054020.1"/>
</dbReference>
<organism evidence="9 10">
    <name type="scientific">Thiomicrorhabdus xiamenensis</name>
    <dbReference type="NCBI Taxonomy" id="2739063"/>
    <lineage>
        <taxon>Bacteria</taxon>
        <taxon>Pseudomonadati</taxon>
        <taxon>Pseudomonadota</taxon>
        <taxon>Gammaproteobacteria</taxon>
        <taxon>Thiotrichales</taxon>
        <taxon>Piscirickettsiaceae</taxon>
        <taxon>Thiomicrorhabdus</taxon>
    </lineage>
</organism>
<keyword evidence="3" id="KW-0633">Potassium transport</keyword>
<dbReference type="Gene3D" id="3.30.70.1450">
    <property type="entry name" value="Regulator of K+ conductance, C-terminal domain"/>
    <property type="match status" value="2"/>
</dbReference>
<dbReference type="InterPro" id="IPR050721">
    <property type="entry name" value="Trk_Ktr_HKT_K-transport"/>
</dbReference>
<keyword evidence="10" id="KW-1185">Reference proteome</keyword>
<dbReference type="AlphaFoldDB" id="A0A7D4TCY2"/>
<accession>A0A7D4TCY2</accession>
<keyword evidence="2" id="KW-0813">Transport</keyword>
<evidence type="ECO:0000256" key="3">
    <source>
        <dbReference type="ARBA" id="ARBA00022538"/>
    </source>
</evidence>
<protein>
    <recommendedName>
        <fullName evidence="1">Trk system potassium uptake protein TrkA</fullName>
    </recommendedName>
</protein>
<feature type="domain" description="RCK N-terminal" evidence="7">
    <location>
        <begin position="237"/>
        <end position="353"/>
    </location>
</feature>
<evidence type="ECO:0000256" key="2">
    <source>
        <dbReference type="ARBA" id="ARBA00022448"/>
    </source>
</evidence>